<evidence type="ECO:0000313" key="2">
    <source>
        <dbReference type="Proteomes" id="UP000660745"/>
    </source>
</evidence>
<reference evidence="1" key="1">
    <citation type="journal article" date="2014" name="Int. J. Syst. Evol. Microbiol.">
        <title>Complete genome sequence of Corynebacterium casei LMG S-19264T (=DSM 44701T), isolated from a smear-ripened cheese.</title>
        <authorList>
            <consortium name="US DOE Joint Genome Institute (JGI-PGF)"/>
            <person name="Walter F."/>
            <person name="Albersmeier A."/>
            <person name="Kalinowski J."/>
            <person name="Ruckert C."/>
        </authorList>
    </citation>
    <scope>NUCLEOTIDE SEQUENCE</scope>
    <source>
        <strain evidence="1">CGMCC 4.7430</strain>
    </source>
</reference>
<keyword evidence="2" id="KW-1185">Reference proteome</keyword>
<dbReference type="AlphaFoldDB" id="A0A918A415"/>
<organism evidence="1 2">
    <name type="scientific">Nonomuraea glycinis</name>
    <dbReference type="NCBI Taxonomy" id="2047744"/>
    <lineage>
        <taxon>Bacteria</taxon>
        <taxon>Bacillati</taxon>
        <taxon>Actinomycetota</taxon>
        <taxon>Actinomycetes</taxon>
        <taxon>Streptosporangiales</taxon>
        <taxon>Streptosporangiaceae</taxon>
        <taxon>Nonomuraea</taxon>
    </lineage>
</organism>
<accession>A0A918A415</accession>
<gene>
    <name evidence="1" type="ORF">GCM10012278_27130</name>
</gene>
<sequence>MEFARRWLNYTTRLDVPWTVYDNERFTTLRRPDLTVHRFDMAGHFLDPPGRDFYAEVKKYEKQSDLKKQYEEFLVNCYAVTCHMLDTQLDKNTQFFWISWSPHSATRWQELASPTELSTACYAHPHILGGAKLTGERMNLVASRLWLLILSDKHSELMMRPEYFMHVKAQAIKDAS</sequence>
<dbReference type="EMBL" id="BMNK01000003">
    <property type="protein sequence ID" value="GGP05852.1"/>
    <property type="molecule type" value="Genomic_DNA"/>
</dbReference>
<evidence type="ECO:0000313" key="1">
    <source>
        <dbReference type="EMBL" id="GGP05852.1"/>
    </source>
</evidence>
<protein>
    <submittedName>
        <fullName evidence="1">Uncharacterized protein</fullName>
    </submittedName>
</protein>
<dbReference type="Proteomes" id="UP000660745">
    <property type="component" value="Unassembled WGS sequence"/>
</dbReference>
<proteinExistence type="predicted"/>
<reference evidence="1" key="2">
    <citation type="submission" date="2020-09" db="EMBL/GenBank/DDBJ databases">
        <authorList>
            <person name="Sun Q."/>
            <person name="Zhou Y."/>
        </authorList>
    </citation>
    <scope>NUCLEOTIDE SEQUENCE</scope>
    <source>
        <strain evidence="1">CGMCC 4.7430</strain>
    </source>
</reference>
<comment type="caution">
    <text evidence="1">The sequence shown here is derived from an EMBL/GenBank/DDBJ whole genome shotgun (WGS) entry which is preliminary data.</text>
</comment>
<name>A0A918A415_9ACTN</name>